<evidence type="ECO:0000313" key="2">
    <source>
        <dbReference type="Proteomes" id="UP001162131"/>
    </source>
</evidence>
<reference evidence="1" key="1">
    <citation type="submission" date="2021-09" db="EMBL/GenBank/DDBJ databases">
        <authorList>
            <consortium name="AG Swart"/>
            <person name="Singh M."/>
            <person name="Singh A."/>
            <person name="Seah K."/>
            <person name="Emmerich C."/>
        </authorList>
    </citation>
    <scope>NUCLEOTIDE SEQUENCE</scope>
    <source>
        <strain evidence="1">ATCC30299</strain>
    </source>
</reference>
<evidence type="ECO:0000313" key="1">
    <source>
        <dbReference type="EMBL" id="CAG9324564.1"/>
    </source>
</evidence>
<organism evidence="1 2">
    <name type="scientific">Blepharisma stoltei</name>
    <dbReference type="NCBI Taxonomy" id="1481888"/>
    <lineage>
        <taxon>Eukaryota</taxon>
        <taxon>Sar</taxon>
        <taxon>Alveolata</taxon>
        <taxon>Ciliophora</taxon>
        <taxon>Postciliodesmatophora</taxon>
        <taxon>Heterotrichea</taxon>
        <taxon>Heterotrichida</taxon>
        <taxon>Blepharismidae</taxon>
        <taxon>Blepharisma</taxon>
    </lineage>
</organism>
<proteinExistence type="predicted"/>
<sequence length="147" mass="17369">MKSDCSLSQKQPNRIPNVFSGMFSLLHEREEFVQGTECFKLPNIFQETHADLLANIPSLPSIVLPDNQRPTKINTACPHKNRKHYAKNMCNNCYHRLGRVKAAWACPHIDRKHYAKGKCQFCYIQNYHRDRVLREENQFKLEDFKYE</sequence>
<dbReference type="EMBL" id="CAJZBQ010000036">
    <property type="protein sequence ID" value="CAG9324564.1"/>
    <property type="molecule type" value="Genomic_DNA"/>
</dbReference>
<gene>
    <name evidence="1" type="ORF">BSTOLATCC_MIC36350</name>
</gene>
<dbReference type="AlphaFoldDB" id="A0AAU9J8P9"/>
<name>A0AAU9J8P9_9CILI</name>
<accession>A0AAU9J8P9</accession>
<comment type="caution">
    <text evidence="1">The sequence shown here is derived from an EMBL/GenBank/DDBJ whole genome shotgun (WGS) entry which is preliminary data.</text>
</comment>
<protein>
    <submittedName>
        <fullName evidence="1">Uncharacterized protein</fullName>
    </submittedName>
</protein>
<keyword evidence="2" id="KW-1185">Reference proteome</keyword>
<dbReference type="Proteomes" id="UP001162131">
    <property type="component" value="Unassembled WGS sequence"/>
</dbReference>